<dbReference type="PROSITE" id="PS00154">
    <property type="entry name" value="ATPASE_E1_E2"/>
    <property type="match status" value="1"/>
</dbReference>
<proteinExistence type="inferred from homology"/>
<dbReference type="InterPro" id="IPR059000">
    <property type="entry name" value="ATPase_P-type_domA"/>
</dbReference>
<keyword evidence="5 12" id="KW-0812">Transmembrane</keyword>
<evidence type="ECO:0000256" key="10">
    <source>
        <dbReference type="ARBA" id="ARBA00022989"/>
    </source>
</evidence>
<dbReference type="Pfam" id="PF13246">
    <property type="entry name" value="Cation_ATPase"/>
    <property type="match status" value="1"/>
</dbReference>
<dbReference type="Pfam" id="PF00690">
    <property type="entry name" value="Cation_ATPase_N"/>
    <property type="match status" value="1"/>
</dbReference>
<dbReference type="InterPro" id="IPR004014">
    <property type="entry name" value="ATPase_P-typ_cation-transptr_N"/>
</dbReference>
<dbReference type="FunFam" id="2.70.150.10:FF:000160">
    <property type="entry name" value="Sarcoplasmic/endoplasmic reticulum calcium ATPase 1"/>
    <property type="match status" value="1"/>
</dbReference>
<dbReference type="InterPro" id="IPR023299">
    <property type="entry name" value="ATPase_P-typ_cyto_dom_N"/>
</dbReference>
<evidence type="ECO:0000256" key="1">
    <source>
        <dbReference type="ARBA" id="ARBA00004651"/>
    </source>
</evidence>
<dbReference type="PANTHER" id="PTHR43294:SF21">
    <property type="entry name" value="CATION TRANSPORTING ATPASE"/>
    <property type="match status" value="1"/>
</dbReference>
<dbReference type="PRINTS" id="PR00121">
    <property type="entry name" value="NAKATPASE"/>
</dbReference>
<dbReference type="PANTHER" id="PTHR43294">
    <property type="entry name" value="SODIUM/POTASSIUM-TRANSPORTING ATPASE SUBUNIT ALPHA"/>
    <property type="match status" value="1"/>
</dbReference>
<dbReference type="SMART" id="SM00831">
    <property type="entry name" value="Cation_ATPase_N"/>
    <property type="match status" value="1"/>
</dbReference>
<keyword evidence="9" id="KW-1278">Translocase</keyword>
<dbReference type="SUPFAM" id="SSF56784">
    <property type="entry name" value="HAD-like"/>
    <property type="match status" value="1"/>
</dbReference>
<feature type="transmembrane region" description="Helical" evidence="12">
    <location>
        <begin position="792"/>
        <end position="811"/>
    </location>
</feature>
<dbReference type="InterPro" id="IPR018303">
    <property type="entry name" value="ATPase_P-typ_P_site"/>
</dbReference>
<evidence type="ECO:0000256" key="8">
    <source>
        <dbReference type="ARBA" id="ARBA00022842"/>
    </source>
</evidence>
<comment type="subcellular location">
    <subcellularLocation>
        <location evidence="1">Cell membrane</location>
        <topology evidence="1">Multi-pass membrane protein</topology>
    </subcellularLocation>
</comment>
<dbReference type="SUPFAM" id="SSF81660">
    <property type="entry name" value="Metal cation-transporting ATPase, ATP-binding domain N"/>
    <property type="match status" value="1"/>
</dbReference>
<comment type="similarity">
    <text evidence="2">Belongs to the cation transport ATPase (P-type) (TC 3.A.3) family. Type IIA subfamily.</text>
</comment>
<dbReference type="GO" id="GO:0005524">
    <property type="term" value="F:ATP binding"/>
    <property type="evidence" value="ECO:0007669"/>
    <property type="project" value="UniProtKB-KW"/>
</dbReference>
<dbReference type="GO" id="GO:0005391">
    <property type="term" value="F:P-type sodium:potassium-exchanging transporter activity"/>
    <property type="evidence" value="ECO:0007669"/>
    <property type="project" value="TreeGrafter"/>
</dbReference>
<dbReference type="SUPFAM" id="SSF81665">
    <property type="entry name" value="Calcium ATPase, transmembrane domain M"/>
    <property type="match status" value="1"/>
</dbReference>
<evidence type="ECO:0000256" key="9">
    <source>
        <dbReference type="ARBA" id="ARBA00022967"/>
    </source>
</evidence>
<feature type="transmembrane region" description="Helical" evidence="12">
    <location>
        <begin position="252"/>
        <end position="273"/>
    </location>
</feature>
<name>A0A7X4GFQ7_9SPHN</name>
<dbReference type="Gene3D" id="3.40.1110.10">
    <property type="entry name" value="Calcium-transporting ATPase, cytoplasmic domain N"/>
    <property type="match status" value="1"/>
</dbReference>
<feature type="transmembrane region" description="Helical" evidence="12">
    <location>
        <begin position="859"/>
        <end position="878"/>
    </location>
</feature>
<dbReference type="GO" id="GO:0005886">
    <property type="term" value="C:plasma membrane"/>
    <property type="evidence" value="ECO:0007669"/>
    <property type="project" value="UniProtKB-SubCell"/>
</dbReference>
<dbReference type="AlphaFoldDB" id="A0A7X4GFQ7"/>
<dbReference type="Pfam" id="PF00122">
    <property type="entry name" value="E1-E2_ATPase"/>
    <property type="match status" value="1"/>
</dbReference>
<feature type="transmembrane region" description="Helical" evidence="12">
    <location>
        <begin position="823"/>
        <end position="847"/>
    </location>
</feature>
<dbReference type="EMBL" id="WVTD01000005">
    <property type="protein sequence ID" value="MYL97815.1"/>
    <property type="molecule type" value="Genomic_DNA"/>
</dbReference>
<dbReference type="SFLD" id="SFLDG00002">
    <property type="entry name" value="C1.7:_P-type_atpase_like"/>
    <property type="match status" value="1"/>
</dbReference>
<feature type="transmembrane region" description="Helical" evidence="12">
    <location>
        <begin position="760"/>
        <end position="780"/>
    </location>
</feature>
<feature type="transmembrane region" description="Helical" evidence="12">
    <location>
        <begin position="695"/>
        <end position="713"/>
    </location>
</feature>
<evidence type="ECO:0000313" key="15">
    <source>
        <dbReference type="Proteomes" id="UP000465810"/>
    </source>
</evidence>
<protein>
    <submittedName>
        <fullName evidence="14">HAD-IC family P-type ATPase</fullName>
    </submittedName>
</protein>
<evidence type="ECO:0000256" key="4">
    <source>
        <dbReference type="ARBA" id="ARBA00022553"/>
    </source>
</evidence>
<feature type="transmembrane region" description="Helical" evidence="12">
    <location>
        <begin position="279"/>
        <end position="304"/>
    </location>
</feature>
<reference evidence="14 15" key="1">
    <citation type="submission" date="2019-12" db="EMBL/GenBank/DDBJ databases">
        <authorList>
            <person name="Feng G."/>
            <person name="Zhu H."/>
        </authorList>
    </citation>
    <scope>NUCLEOTIDE SEQUENCE [LARGE SCALE GENOMIC DNA]</scope>
    <source>
        <strain evidence="14 15">FGD1</strain>
    </source>
</reference>
<evidence type="ECO:0000256" key="2">
    <source>
        <dbReference type="ARBA" id="ARBA00005675"/>
    </source>
</evidence>
<dbReference type="GO" id="GO:0006883">
    <property type="term" value="P:intracellular sodium ion homeostasis"/>
    <property type="evidence" value="ECO:0007669"/>
    <property type="project" value="TreeGrafter"/>
</dbReference>
<dbReference type="FunFam" id="3.40.50.1000:FF:000028">
    <property type="entry name" value="Calcium-transporting P-type ATPase, putative"/>
    <property type="match status" value="1"/>
</dbReference>
<dbReference type="SFLD" id="SFLDS00003">
    <property type="entry name" value="Haloacid_Dehalogenase"/>
    <property type="match status" value="1"/>
</dbReference>
<dbReference type="GO" id="GO:1990573">
    <property type="term" value="P:potassium ion import across plasma membrane"/>
    <property type="evidence" value="ECO:0007669"/>
    <property type="project" value="TreeGrafter"/>
</dbReference>
<dbReference type="FunFam" id="3.40.50.1000:FF:000001">
    <property type="entry name" value="Phospholipid-transporting ATPase IC"/>
    <property type="match status" value="1"/>
</dbReference>
<dbReference type="GO" id="GO:0030007">
    <property type="term" value="P:intracellular potassium ion homeostasis"/>
    <property type="evidence" value="ECO:0007669"/>
    <property type="project" value="TreeGrafter"/>
</dbReference>
<keyword evidence="4" id="KW-0597">Phosphoprotein</keyword>
<dbReference type="InterPro" id="IPR008250">
    <property type="entry name" value="ATPase_P-typ_transduc_dom_A_sf"/>
</dbReference>
<keyword evidence="3" id="KW-1003">Cell membrane</keyword>
<dbReference type="PRINTS" id="PR00119">
    <property type="entry name" value="CATATPASE"/>
</dbReference>
<dbReference type="InterPro" id="IPR036412">
    <property type="entry name" value="HAD-like_sf"/>
</dbReference>
<dbReference type="InterPro" id="IPR023214">
    <property type="entry name" value="HAD_sf"/>
</dbReference>
<dbReference type="Pfam" id="PF00689">
    <property type="entry name" value="Cation_ATPase_C"/>
    <property type="match status" value="1"/>
</dbReference>
<dbReference type="Gene3D" id="2.70.150.10">
    <property type="entry name" value="Calcium-transporting ATPase, cytoplasmic transduction domain A"/>
    <property type="match status" value="1"/>
</dbReference>
<feature type="transmembrane region" description="Helical" evidence="12">
    <location>
        <begin position="60"/>
        <end position="82"/>
    </location>
</feature>
<keyword evidence="6" id="KW-0547">Nucleotide-binding</keyword>
<organism evidence="14 15">
    <name type="scientific">Novosphingobium silvae</name>
    <dbReference type="NCBI Taxonomy" id="2692619"/>
    <lineage>
        <taxon>Bacteria</taxon>
        <taxon>Pseudomonadati</taxon>
        <taxon>Pseudomonadota</taxon>
        <taxon>Alphaproteobacteria</taxon>
        <taxon>Sphingomonadales</taxon>
        <taxon>Sphingomonadaceae</taxon>
        <taxon>Novosphingobium</taxon>
    </lineage>
</organism>
<keyword evidence="11 12" id="KW-0472">Membrane</keyword>
<dbReference type="Gene3D" id="3.40.50.1000">
    <property type="entry name" value="HAD superfamily/HAD-like"/>
    <property type="match status" value="1"/>
</dbReference>
<keyword evidence="10 12" id="KW-1133">Transmembrane helix</keyword>
<dbReference type="Proteomes" id="UP000465810">
    <property type="component" value="Unassembled WGS sequence"/>
</dbReference>
<dbReference type="SUPFAM" id="SSF81653">
    <property type="entry name" value="Calcium ATPase, transduction domain A"/>
    <property type="match status" value="1"/>
</dbReference>
<dbReference type="InterPro" id="IPR044492">
    <property type="entry name" value="P_typ_ATPase_HD_dom"/>
</dbReference>
<dbReference type="Gene3D" id="1.20.1110.10">
    <property type="entry name" value="Calcium-transporting ATPase, transmembrane domain"/>
    <property type="match status" value="1"/>
</dbReference>
<dbReference type="InterPro" id="IPR006068">
    <property type="entry name" value="ATPase_P-typ_cation-transptr_C"/>
</dbReference>
<dbReference type="GO" id="GO:0016887">
    <property type="term" value="F:ATP hydrolysis activity"/>
    <property type="evidence" value="ECO:0007669"/>
    <property type="project" value="InterPro"/>
</dbReference>
<evidence type="ECO:0000256" key="11">
    <source>
        <dbReference type="ARBA" id="ARBA00023136"/>
    </source>
</evidence>
<dbReference type="InterPro" id="IPR023298">
    <property type="entry name" value="ATPase_P-typ_TM_dom_sf"/>
</dbReference>
<dbReference type="GO" id="GO:1902600">
    <property type="term" value="P:proton transmembrane transport"/>
    <property type="evidence" value="ECO:0007669"/>
    <property type="project" value="TreeGrafter"/>
</dbReference>
<evidence type="ECO:0000313" key="14">
    <source>
        <dbReference type="EMBL" id="MYL97815.1"/>
    </source>
</evidence>
<evidence type="ECO:0000259" key="13">
    <source>
        <dbReference type="SMART" id="SM00831"/>
    </source>
</evidence>
<dbReference type="InterPro" id="IPR050510">
    <property type="entry name" value="Cation_transp_ATPase_P-type"/>
</dbReference>
<dbReference type="RefSeq" id="WP_086485607.1">
    <property type="nucleotide sequence ID" value="NZ_WVTD01000005.1"/>
</dbReference>
<feature type="transmembrane region" description="Helical" evidence="12">
    <location>
        <begin position="719"/>
        <end position="739"/>
    </location>
</feature>
<dbReference type="NCBIfam" id="TIGR01494">
    <property type="entry name" value="ATPase_P-type"/>
    <property type="match status" value="3"/>
</dbReference>
<keyword evidence="8" id="KW-0460">Magnesium</keyword>
<feature type="domain" description="Cation-transporting P-type ATPase N-terminal" evidence="13">
    <location>
        <begin position="11"/>
        <end position="84"/>
    </location>
</feature>
<evidence type="ECO:0000256" key="6">
    <source>
        <dbReference type="ARBA" id="ARBA00022741"/>
    </source>
</evidence>
<evidence type="ECO:0000256" key="12">
    <source>
        <dbReference type="SAM" id="Phobius"/>
    </source>
</evidence>
<keyword evidence="15" id="KW-1185">Reference proteome</keyword>
<evidence type="ECO:0000256" key="3">
    <source>
        <dbReference type="ARBA" id="ARBA00022475"/>
    </source>
</evidence>
<comment type="caution">
    <text evidence="14">The sequence shown here is derived from an EMBL/GenBank/DDBJ whole genome shotgun (WGS) entry which is preliminary data.</text>
</comment>
<dbReference type="SFLD" id="SFLDF00027">
    <property type="entry name" value="p-type_atpase"/>
    <property type="match status" value="1"/>
</dbReference>
<gene>
    <name evidence="14" type="ORF">GR702_08535</name>
</gene>
<keyword evidence="7" id="KW-0067">ATP-binding</keyword>
<feature type="transmembrane region" description="Helical" evidence="12">
    <location>
        <begin position="88"/>
        <end position="104"/>
    </location>
</feature>
<evidence type="ECO:0000256" key="5">
    <source>
        <dbReference type="ARBA" id="ARBA00022692"/>
    </source>
</evidence>
<sequence>MSAPIDLEEVCWHALPSSEIAKILDVDLTGLSPSEVGRQATRFGPNALPKSPRRSPLLRFLAQFNNTLIYVLIAGALAAALLDHMIDAAVIVAVVIVNAVIGHIQEGKAEQALEAIQQMIAPKASVVRSGIRQTIPVSEIVPGDLVLIEAGDRVPADLRLLHARRLLIDEALLTGESVAAEKQEAVLPEETVLADRRNMAFSGTLVAAGQANGIAVATGPHTQIGRISELIQSVEAMVTPLLKQIDQFARRFTWFVLAGGLALFAFAVLVRGYDWIDALIAVVALAVGIVPEGLPAVITITLAIGVRRMASRNAVIRKLPAVETLGATSVICSDKTGTLTRNEMTARRIISARHTMIASGSGYIPEGHLQIAGTGDQADAMAASMPLIRCGILCNDASLRKVGEDWRVEGDPMEGALFALAMKAAVDPELERTEWERLDEIPFDAAHRFMATLCRGSDGATALLVKGAPEALFAMTSPDDIGDWERAIAEAGNEGERVLAFGAKPMPSDAERISFDDVMAGVRLLGLVGFIDPPRLEAKEAIAECRSAGIAVKMITGDHAATALAIARQLELADDPQAMTGLDIEKLSDEELERIVARISVFARTSPEHKLRIVRALQAQGQIVAMTGDGVNDAPSLKQADVGVAMGIKGTEASKEAASMVLLDDNFASIVSAVREGRTVYDNIRKVISWEIPTNGGETLAVVLAILLGFALPMSATQILWVNLILAATLGLVLAFEPTEPGVMQRRPRKRGAPLLSPFLLWRVVLVSVLFAAVTLGLFFHTLDQGRGLEVARTMVVNMFIVAEIFYLFNVRYLHMTSLTWRGALGTPAVLIAIAILLLGQALFTYAPFMNAIFGSRPLTVDDLALLVLAGAALMLLLEGEKHLMRRLGWFKELND</sequence>
<dbReference type="InterPro" id="IPR001757">
    <property type="entry name" value="P_typ_ATPase"/>
</dbReference>
<accession>A0A7X4GFQ7</accession>
<evidence type="ECO:0000256" key="7">
    <source>
        <dbReference type="ARBA" id="ARBA00022840"/>
    </source>
</evidence>
<dbReference type="GO" id="GO:0036376">
    <property type="term" value="P:sodium ion export across plasma membrane"/>
    <property type="evidence" value="ECO:0007669"/>
    <property type="project" value="TreeGrafter"/>
</dbReference>